<feature type="domain" description="Glutaredoxin" evidence="5">
    <location>
        <begin position="101"/>
        <end position="163"/>
    </location>
</feature>
<dbReference type="InterPro" id="IPR036249">
    <property type="entry name" value="Thioredoxin-like_sf"/>
</dbReference>
<gene>
    <name evidence="6" type="ORF">C5167_014379</name>
</gene>
<evidence type="ECO:0000313" key="6">
    <source>
        <dbReference type="EMBL" id="RZC55529.1"/>
    </source>
</evidence>
<dbReference type="InterPro" id="IPR002109">
    <property type="entry name" value="Glutaredoxin"/>
</dbReference>
<feature type="domain" description="Glutaredoxin" evidence="5">
    <location>
        <begin position="13"/>
        <end position="76"/>
    </location>
</feature>
<keyword evidence="4" id="KW-0676">Redox-active center</keyword>
<protein>
    <recommendedName>
        <fullName evidence="5">Glutaredoxin domain-containing protein</fullName>
    </recommendedName>
</protein>
<dbReference type="STRING" id="3469.A0A4Y7J724"/>
<dbReference type="SUPFAM" id="SSF52833">
    <property type="entry name" value="Thioredoxin-like"/>
    <property type="match status" value="3"/>
</dbReference>
<dbReference type="NCBIfam" id="TIGR02189">
    <property type="entry name" value="GlrX-like_plant"/>
    <property type="match status" value="3"/>
</dbReference>
<evidence type="ECO:0000256" key="2">
    <source>
        <dbReference type="ARBA" id="ARBA00007568"/>
    </source>
</evidence>
<dbReference type="OMA" id="MVFNGRE"/>
<accession>A0A4Y7J724</accession>
<dbReference type="InterPro" id="IPR011905">
    <property type="entry name" value="GlrX-like_pln_2"/>
</dbReference>
<feature type="domain" description="Glutaredoxin" evidence="5">
    <location>
        <begin position="188"/>
        <end position="250"/>
    </location>
</feature>
<evidence type="ECO:0000259" key="5">
    <source>
        <dbReference type="Pfam" id="PF00462"/>
    </source>
</evidence>
<keyword evidence="3" id="KW-0963">Cytoplasm</keyword>
<dbReference type="CDD" id="cd03419">
    <property type="entry name" value="GRX_GRXh_1_2_like"/>
    <property type="match status" value="3"/>
</dbReference>
<evidence type="ECO:0000256" key="4">
    <source>
        <dbReference type="ARBA" id="ARBA00023284"/>
    </source>
</evidence>
<dbReference type="Gramene" id="RZC55529">
    <property type="protein sequence ID" value="RZC55529"/>
    <property type="gene ID" value="C5167_014379"/>
</dbReference>
<evidence type="ECO:0000313" key="7">
    <source>
        <dbReference type="Proteomes" id="UP000316621"/>
    </source>
</evidence>
<comment type="similarity">
    <text evidence="2">Belongs to the glutaredoxin family. CC-type subfamily.</text>
</comment>
<organism evidence="6 7">
    <name type="scientific">Papaver somniferum</name>
    <name type="common">Opium poppy</name>
    <dbReference type="NCBI Taxonomy" id="3469"/>
    <lineage>
        <taxon>Eukaryota</taxon>
        <taxon>Viridiplantae</taxon>
        <taxon>Streptophyta</taxon>
        <taxon>Embryophyta</taxon>
        <taxon>Tracheophyta</taxon>
        <taxon>Spermatophyta</taxon>
        <taxon>Magnoliopsida</taxon>
        <taxon>Ranunculales</taxon>
        <taxon>Papaveraceae</taxon>
        <taxon>Papaveroideae</taxon>
        <taxon>Papaver</taxon>
    </lineage>
</organism>
<sequence length="278" mass="30046">MEAITRIVSDKGVVIFSKSSCCMCYAVKILFHDLGVNPKIHEIDLDPQGREIEKALIRLGCNTTSVPAVFIGGSLIGSTNEVMSLHLGGSLVMKLASQKAVVIFSKSSCCMSHTIKSLFYDLGVSPAVYELDEISNGREIERALQKLGCNPSVPAVFIGGQLIHNPTSTVIYIPMEKQVMKLASQKAVVIFSKSSCCMSHTIKSLFYDLGVSPAIYELDEISNGRELERALQKLGCNPSVPAVFIGGQLIHNSTSTVMSLHLSGSLIPMLKRAGAIWL</sequence>
<dbReference type="Pfam" id="PF00462">
    <property type="entry name" value="Glutaredoxin"/>
    <property type="match status" value="3"/>
</dbReference>
<dbReference type="Gene3D" id="3.40.30.10">
    <property type="entry name" value="Glutaredoxin"/>
    <property type="match status" value="3"/>
</dbReference>
<dbReference type="Proteomes" id="UP000316621">
    <property type="component" value="Chromosome 3"/>
</dbReference>
<dbReference type="EMBL" id="CM010717">
    <property type="protein sequence ID" value="RZC55529.1"/>
    <property type="molecule type" value="Genomic_DNA"/>
</dbReference>
<name>A0A4Y7J724_PAPSO</name>
<dbReference type="PROSITE" id="PS51354">
    <property type="entry name" value="GLUTAREDOXIN_2"/>
    <property type="match status" value="3"/>
</dbReference>
<dbReference type="AlphaFoldDB" id="A0A4Y7J724"/>
<proteinExistence type="inferred from homology"/>
<dbReference type="GO" id="GO:0005737">
    <property type="term" value="C:cytoplasm"/>
    <property type="evidence" value="ECO:0007669"/>
    <property type="project" value="UniProtKB-SubCell"/>
</dbReference>
<comment type="subcellular location">
    <subcellularLocation>
        <location evidence="1">Cytoplasm</location>
    </subcellularLocation>
</comment>
<keyword evidence="7" id="KW-1185">Reference proteome</keyword>
<reference evidence="6 7" key="1">
    <citation type="journal article" date="2018" name="Science">
        <title>The opium poppy genome and morphinan production.</title>
        <authorList>
            <person name="Guo L."/>
            <person name="Winzer T."/>
            <person name="Yang X."/>
            <person name="Li Y."/>
            <person name="Ning Z."/>
            <person name="He Z."/>
            <person name="Teodor R."/>
            <person name="Lu Y."/>
            <person name="Bowser T.A."/>
            <person name="Graham I.A."/>
            <person name="Ye K."/>
        </authorList>
    </citation>
    <scope>NUCLEOTIDE SEQUENCE [LARGE SCALE GENOMIC DNA]</scope>
    <source>
        <strain evidence="7">cv. HN1</strain>
        <tissue evidence="6">Leaves</tissue>
    </source>
</reference>
<evidence type="ECO:0000256" key="3">
    <source>
        <dbReference type="ARBA" id="ARBA00022490"/>
    </source>
</evidence>
<evidence type="ECO:0000256" key="1">
    <source>
        <dbReference type="ARBA" id="ARBA00004496"/>
    </source>
</evidence>
<dbReference type="PANTHER" id="PTHR10168">
    <property type="entry name" value="GLUTAREDOXIN"/>
    <property type="match status" value="1"/>
</dbReference>